<dbReference type="EMBL" id="CP108195">
    <property type="protein sequence ID" value="WTS10574.1"/>
    <property type="molecule type" value="Genomic_DNA"/>
</dbReference>
<dbReference type="Gene3D" id="2.30.110.10">
    <property type="entry name" value="Electron Transport, Fmn-binding Protein, Chain A"/>
    <property type="match status" value="1"/>
</dbReference>
<dbReference type="InterPro" id="IPR004378">
    <property type="entry name" value="F420H2_quin_Rdtase"/>
</dbReference>
<dbReference type="GO" id="GO:0016491">
    <property type="term" value="F:oxidoreductase activity"/>
    <property type="evidence" value="ECO:0007669"/>
    <property type="project" value="InterPro"/>
</dbReference>
<dbReference type="AlphaFoldDB" id="A0AAU1TZJ0"/>
<reference evidence="1" key="1">
    <citation type="submission" date="2022-10" db="EMBL/GenBank/DDBJ databases">
        <title>The complete genomes of actinobacterial strains from the NBC collection.</title>
        <authorList>
            <person name="Joergensen T.S."/>
            <person name="Alvarez Arevalo M."/>
            <person name="Sterndorff E.B."/>
            <person name="Faurdal D."/>
            <person name="Vuksanovic O."/>
            <person name="Mourched A.-S."/>
            <person name="Charusanti P."/>
            <person name="Shaw S."/>
            <person name="Blin K."/>
            <person name="Weber T."/>
        </authorList>
    </citation>
    <scope>NUCLEOTIDE SEQUENCE</scope>
    <source>
        <strain evidence="1">NBC_00119</strain>
    </source>
</reference>
<accession>A0AAU1TZJ0</accession>
<gene>
    <name evidence="1" type="ORF">OHU69_05525</name>
</gene>
<organism evidence="1">
    <name type="scientific">Streptomyces sp. NBC_00119</name>
    <dbReference type="NCBI Taxonomy" id="2975659"/>
    <lineage>
        <taxon>Bacteria</taxon>
        <taxon>Bacillati</taxon>
        <taxon>Actinomycetota</taxon>
        <taxon>Actinomycetes</taxon>
        <taxon>Kitasatosporales</taxon>
        <taxon>Streptomycetaceae</taxon>
        <taxon>Streptomyces</taxon>
    </lineage>
</organism>
<evidence type="ECO:0000313" key="1">
    <source>
        <dbReference type="EMBL" id="WTS10574.1"/>
    </source>
</evidence>
<sequence length="145" mass="16025">MAKSYRVGPGTRAVNRVFLTMTRLGMGKGYRYILTVNGRKSGRPYSTPVDVMSAGGERWLVAAYAVSNWVRNARVAGEVGLSRGGRSQKLRVVELGPEESVPVLRQYLREVPLTRAHFDVTLDSADEEFAAEAARHPVFRLVAFA</sequence>
<proteinExistence type="predicted"/>
<name>A0AAU1TZJ0_9ACTN</name>
<protein>
    <submittedName>
        <fullName evidence="1">Nitroreductase/quinone reductase family protein</fullName>
    </submittedName>
</protein>
<dbReference type="InterPro" id="IPR012349">
    <property type="entry name" value="Split_barrel_FMN-bd"/>
</dbReference>
<dbReference type="Pfam" id="PF04075">
    <property type="entry name" value="F420H2_quin_red"/>
    <property type="match status" value="1"/>
</dbReference>